<evidence type="ECO:0000313" key="2">
    <source>
        <dbReference type="Proteomes" id="UP000015001"/>
    </source>
</evidence>
<name>S4MQI5_9ACTN</name>
<organism evidence="1 2">
    <name type="scientific">Streptomyces afghaniensis 772</name>
    <dbReference type="NCBI Taxonomy" id="1283301"/>
    <lineage>
        <taxon>Bacteria</taxon>
        <taxon>Bacillati</taxon>
        <taxon>Actinomycetota</taxon>
        <taxon>Actinomycetes</taxon>
        <taxon>Kitasatosporales</taxon>
        <taxon>Streptomycetaceae</taxon>
        <taxon>Streptomyces</taxon>
    </lineage>
</organism>
<keyword evidence="2" id="KW-1185">Reference proteome</keyword>
<evidence type="ECO:0000313" key="1">
    <source>
        <dbReference type="EMBL" id="EPJ37830.1"/>
    </source>
</evidence>
<protein>
    <submittedName>
        <fullName evidence="1">Uncharacterized protein</fullName>
    </submittedName>
</protein>
<comment type="caution">
    <text evidence="1">The sequence shown here is derived from an EMBL/GenBank/DDBJ whole genome shotgun (WGS) entry which is preliminary data.</text>
</comment>
<proteinExistence type="predicted"/>
<dbReference type="EMBL" id="AOPY01001482">
    <property type="protein sequence ID" value="EPJ37830.1"/>
    <property type="molecule type" value="Genomic_DNA"/>
</dbReference>
<accession>S4MQI5</accession>
<gene>
    <name evidence="1" type="ORF">STAFG_5085</name>
</gene>
<dbReference type="Proteomes" id="UP000015001">
    <property type="component" value="Unassembled WGS sequence"/>
</dbReference>
<dbReference type="PATRIC" id="fig|1283301.3.peg.5056"/>
<dbReference type="HOGENOM" id="CLU_2755957_0_0_11"/>
<dbReference type="AlphaFoldDB" id="S4MQI5"/>
<sequence>MPGLVAIRFLTGPYPIRQVNTEPLIRVLNRASTRPSGAALQHDPTPANVRLWATSKVAWYARAFTGTSHG</sequence>
<reference evidence="1 2" key="1">
    <citation type="submission" date="2013-02" db="EMBL/GenBank/DDBJ databases">
        <title>Draft Genome Sequence of Streptomyces afghaniensis, Which Produces Compounds of the Julimycin B-Complex.</title>
        <authorList>
            <person name="Gruening B.A."/>
            <person name="Praeg A."/>
            <person name="Erxleben A."/>
            <person name="Guenther S."/>
            <person name="Fiedler H.-P."/>
            <person name="Goodfellow M."/>
            <person name="Mueller M."/>
        </authorList>
    </citation>
    <scope>NUCLEOTIDE SEQUENCE [LARGE SCALE GENOMIC DNA]</scope>
    <source>
        <strain evidence="1 2">772</strain>
    </source>
</reference>